<evidence type="ECO:0000313" key="3">
    <source>
        <dbReference type="Proteomes" id="UP001595741"/>
    </source>
</evidence>
<dbReference type="InterPro" id="IPR009492">
    <property type="entry name" value="TniQ"/>
</dbReference>
<proteinExistence type="predicted"/>
<dbReference type="RefSeq" id="WP_386087776.1">
    <property type="nucleotide sequence ID" value="NZ_JBHRXN010000004.1"/>
</dbReference>
<accession>A0ABV7RCI2</accession>
<name>A0ABV7RCI2_9NEIS</name>
<gene>
    <name evidence="2" type="ORF">ACFOLG_01820</name>
</gene>
<evidence type="ECO:0000313" key="2">
    <source>
        <dbReference type="EMBL" id="MFC3530912.1"/>
    </source>
</evidence>
<dbReference type="EMBL" id="JBHRXN010000004">
    <property type="protein sequence ID" value="MFC3530912.1"/>
    <property type="molecule type" value="Genomic_DNA"/>
</dbReference>
<evidence type="ECO:0000259" key="1">
    <source>
        <dbReference type="Pfam" id="PF06527"/>
    </source>
</evidence>
<protein>
    <submittedName>
        <fullName evidence="2">TniQ family protein</fullName>
    </submittedName>
</protein>
<organism evidence="2 3">
    <name type="scientific">Vogesella facilis</name>
    <dbReference type="NCBI Taxonomy" id="1655232"/>
    <lineage>
        <taxon>Bacteria</taxon>
        <taxon>Pseudomonadati</taxon>
        <taxon>Pseudomonadota</taxon>
        <taxon>Betaproteobacteria</taxon>
        <taxon>Neisseriales</taxon>
        <taxon>Chromobacteriaceae</taxon>
        <taxon>Vogesella</taxon>
    </lineage>
</organism>
<dbReference type="Pfam" id="PF06527">
    <property type="entry name" value="TniQ"/>
    <property type="match status" value="1"/>
</dbReference>
<reference evidence="3" key="1">
    <citation type="journal article" date="2019" name="Int. J. Syst. Evol. Microbiol.">
        <title>The Global Catalogue of Microorganisms (GCM) 10K type strain sequencing project: providing services to taxonomists for standard genome sequencing and annotation.</title>
        <authorList>
            <consortium name="The Broad Institute Genomics Platform"/>
            <consortium name="The Broad Institute Genome Sequencing Center for Infectious Disease"/>
            <person name="Wu L."/>
            <person name="Ma J."/>
        </authorList>
    </citation>
    <scope>NUCLEOTIDE SEQUENCE [LARGE SCALE GENOMIC DNA]</scope>
    <source>
        <strain evidence="3">KCTC 42742</strain>
    </source>
</reference>
<dbReference type="Proteomes" id="UP001595741">
    <property type="component" value="Unassembled WGS sequence"/>
</dbReference>
<comment type="caution">
    <text evidence="2">The sequence shown here is derived from an EMBL/GenBank/DDBJ whole genome shotgun (WGS) entry which is preliminary data.</text>
</comment>
<sequence>MALPHTLQLTNPYTLLFRPAPTENESLAGYLLRLAEANCLGSVREVLALLNQSSQDVGQPSLIPQFSVYSLESLSQSLGHPVEAFRGKILPLDVRIGRTRRFTFANAIWPLDILRYKTRAWCPLCLKEKNFHDAQWDWRIVTWCPHHQILLMERCPGCQQPVYWRSTKLKFCACGYCLCDAQTILVERVPQIERIASLQKTAILRWLTLILISINDGLHRLDTKTLAVKELPVLHEIVATITPNDLHEPCAFQKALISIIEQRYKRYPALGPRFSTCPILMGLNIDIQFDNELKTIATNWLQSKSPPPKLKATDFKCTEDTPLSLEVLAHTLNVSKHIIRGLLKKRVLEPICHANTVNPNKNKMISASSLARLQSALTNTSHTKELTRIINFKKLSGNSSKYLILLRSLLLGTTRAESFNASIGLPSLIIKTPAIDTKPSGILTVNNVAQSLGIYVDAIYQVVATGLLPSYRDGKKKIRIDPTDLITFRSKYVFIREIAQKFNCNPTNLADKLMSAGLKPVHGPTVDGGLVYIFRRDEAEQIGLQKIVLSTDYKSRCGRGHILSSIRTDPGILSSTQACAFLKINPQQLAKICQAGLLKATFPIEYPRKHHFHKKELQDYMARFIENPRLIPLEKAQQQAGLSRLIFRRLIINTGLVNIVSDGIRQYCHDAQLNNAIQTLSGVVTPMQLSKLTGLSVATIRNEARHGYLAEKSIQLGKGKHGLLFPKEVIEIIKINKKSKILHH</sequence>
<keyword evidence="3" id="KW-1185">Reference proteome</keyword>
<feature type="domain" description="TniQ" evidence="1">
    <location>
        <begin position="17"/>
        <end position="151"/>
    </location>
</feature>